<feature type="compositionally biased region" description="Low complexity" evidence="1">
    <location>
        <begin position="166"/>
        <end position="201"/>
    </location>
</feature>
<feature type="compositionally biased region" description="Basic and acidic residues" evidence="1">
    <location>
        <begin position="155"/>
        <end position="165"/>
    </location>
</feature>
<feature type="region of interest" description="Disordered" evidence="1">
    <location>
        <begin position="155"/>
        <end position="231"/>
    </location>
</feature>
<gene>
    <name evidence="2" type="ORF">QYF61_010093</name>
</gene>
<dbReference type="AlphaFoldDB" id="A0AAN7S309"/>
<organism evidence="2 3">
    <name type="scientific">Mycteria americana</name>
    <name type="common">Wood stork</name>
    <dbReference type="NCBI Taxonomy" id="33587"/>
    <lineage>
        <taxon>Eukaryota</taxon>
        <taxon>Metazoa</taxon>
        <taxon>Chordata</taxon>
        <taxon>Craniata</taxon>
        <taxon>Vertebrata</taxon>
        <taxon>Euteleostomi</taxon>
        <taxon>Archelosauria</taxon>
        <taxon>Archosauria</taxon>
        <taxon>Dinosauria</taxon>
        <taxon>Saurischia</taxon>
        <taxon>Theropoda</taxon>
        <taxon>Coelurosauria</taxon>
        <taxon>Aves</taxon>
        <taxon>Neognathae</taxon>
        <taxon>Neoaves</taxon>
        <taxon>Aequornithes</taxon>
        <taxon>Ciconiiformes</taxon>
        <taxon>Ciconiidae</taxon>
        <taxon>Mycteria</taxon>
    </lineage>
</organism>
<evidence type="ECO:0000313" key="2">
    <source>
        <dbReference type="EMBL" id="KAK4830329.1"/>
    </source>
</evidence>
<reference evidence="2 3" key="1">
    <citation type="journal article" date="2023" name="J. Hered.">
        <title>Chromosome-level genome of the wood stork (Mycteria americana) provides insight into avian chromosome evolution.</title>
        <authorList>
            <person name="Flamio R. Jr."/>
            <person name="Ramstad K.M."/>
        </authorList>
    </citation>
    <scope>NUCLEOTIDE SEQUENCE [LARGE SCALE GENOMIC DNA]</scope>
    <source>
        <strain evidence="2">JAX WOST 10</strain>
    </source>
</reference>
<feature type="compositionally biased region" description="Basic residues" evidence="1">
    <location>
        <begin position="216"/>
        <end position="231"/>
    </location>
</feature>
<accession>A0AAN7S309</accession>
<keyword evidence="3" id="KW-1185">Reference proteome</keyword>
<feature type="non-terminal residue" evidence="2">
    <location>
        <position position="231"/>
    </location>
</feature>
<comment type="caution">
    <text evidence="2">The sequence shown here is derived from an EMBL/GenBank/DDBJ whole genome shotgun (WGS) entry which is preliminary data.</text>
</comment>
<dbReference type="Proteomes" id="UP001333110">
    <property type="component" value="Unassembled WGS sequence"/>
</dbReference>
<sequence length="231" mass="25699">MILKVFSNQYDSVSVTRLVFSSKDTHFPGTFSFTDDKNRTGNEELEKFSQRLYILQEEVKHLFKSTIQTSAPRLDSYEWQGVWDSMGKYLGQWAPPMFWNFTPEQVQDPEKLVKCLEKVCCHPGNSREAQITETCWGLAHAYRALLNAIQYPQREEKVSGSDDKATGTTATPAPPATGTAATPNPPATGTAATSALATDTAVEPGNQPVSVSVAPMHKKKSWKRKSARLER</sequence>
<protein>
    <submittedName>
        <fullName evidence="2">Uncharacterized protein</fullName>
    </submittedName>
</protein>
<name>A0AAN7S309_MYCAM</name>
<evidence type="ECO:0000256" key="1">
    <source>
        <dbReference type="SAM" id="MobiDB-lite"/>
    </source>
</evidence>
<proteinExistence type="predicted"/>
<dbReference type="EMBL" id="JAUNZN010000001">
    <property type="protein sequence ID" value="KAK4830329.1"/>
    <property type="molecule type" value="Genomic_DNA"/>
</dbReference>
<evidence type="ECO:0000313" key="3">
    <source>
        <dbReference type="Proteomes" id="UP001333110"/>
    </source>
</evidence>